<dbReference type="PANTHER" id="PTHR21446">
    <property type="entry name" value="DUF3504 DOMAIN-CONTAINING PROTEIN"/>
    <property type="match status" value="1"/>
</dbReference>
<dbReference type="Pfam" id="PF25561">
    <property type="entry name" value="QRICH1"/>
    <property type="match status" value="1"/>
</dbReference>
<evidence type="ECO:0000256" key="3">
    <source>
        <dbReference type="ARBA" id="ARBA00022843"/>
    </source>
</evidence>
<protein>
    <submittedName>
        <fullName evidence="7">Uncharacterized protein</fullName>
    </submittedName>
</protein>
<dbReference type="GO" id="GO:0006310">
    <property type="term" value="P:DNA recombination"/>
    <property type="evidence" value="ECO:0007669"/>
    <property type="project" value="UniProtKB-KW"/>
</dbReference>
<dbReference type="SUPFAM" id="SSF56349">
    <property type="entry name" value="DNA breaking-rejoining enzymes"/>
    <property type="match status" value="1"/>
</dbReference>
<name>A0AAU9VP82_9CNID</name>
<dbReference type="EMBL" id="CALNXJ010000001">
    <property type="protein sequence ID" value="CAH3031797.1"/>
    <property type="molecule type" value="Genomic_DNA"/>
</dbReference>
<keyword evidence="8" id="KW-1185">Reference proteome</keyword>
<dbReference type="GO" id="GO:0003677">
    <property type="term" value="F:DNA binding"/>
    <property type="evidence" value="ECO:0007669"/>
    <property type="project" value="InterPro"/>
</dbReference>
<evidence type="ECO:0000256" key="2">
    <source>
        <dbReference type="ARBA" id="ARBA00022553"/>
    </source>
</evidence>
<keyword evidence="3" id="KW-0832">Ubl conjugation</keyword>
<evidence type="ECO:0000313" key="7">
    <source>
        <dbReference type="EMBL" id="CAH3031797.1"/>
    </source>
</evidence>
<dbReference type="InterPro" id="IPR057926">
    <property type="entry name" value="QRICH1_dom"/>
</dbReference>
<dbReference type="Gene3D" id="1.10.443.10">
    <property type="entry name" value="Intergrase catalytic core"/>
    <property type="match status" value="1"/>
</dbReference>
<gene>
    <name evidence="7" type="ORF">PMEA_00000622</name>
</gene>
<reference evidence="7 8" key="1">
    <citation type="submission" date="2022-05" db="EMBL/GenBank/DDBJ databases">
        <authorList>
            <consortium name="Genoscope - CEA"/>
            <person name="William W."/>
        </authorList>
    </citation>
    <scope>NUCLEOTIDE SEQUENCE [LARGE SCALE GENOMIC DNA]</scope>
</reference>
<dbReference type="PANTHER" id="PTHR21446:SF12">
    <property type="entry name" value="POTASSIUM CHANNEL TETRAMERIZATION DOMAIN CONTAINING 1"/>
    <property type="match status" value="1"/>
</dbReference>
<feature type="domain" description="ZMYM2-like/QRICH1 C-terminal" evidence="5">
    <location>
        <begin position="123"/>
        <end position="267"/>
    </location>
</feature>
<evidence type="ECO:0000259" key="5">
    <source>
        <dbReference type="Pfam" id="PF12012"/>
    </source>
</evidence>
<evidence type="ECO:0000256" key="4">
    <source>
        <dbReference type="ARBA" id="ARBA00023172"/>
    </source>
</evidence>
<sequence length="334" mass="37670">RANKICTIEPGGVFIGEDIGLDVQELTESIENMNAKSLNYWLCKFVQEVANKSGGRYPSQTLHNIVCGLKRFLVEKNGEGALNPLAVSNKRFGTFRRVLDAEMKDATQCGLTVSTEKDEKEAITDEEEDLFWSKGLMGTGSSNSLLNTVYFYNGKLFGLRGGEHRNITVRNIRVSDDCLRFEVSSSKSFHGGICDLKYVPRAVTHICHERGQTHARCLVEVYRLYLGFCDFPCKMDKAFYFRPKKNRLEFDNVPVGINTLNQILPNMCSVAEIRKKTAHCLRVTCATSLFNAGVDEKLIRERTGHHSNALFQYEKANREQMVKVSSILGTESKK</sequence>
<feature type="domain" description="QRICH1-like" evidence="6">
    <location>
        <begin position="25"/>
        <end position="78"/>
    </location>
</feature>
<dbReference type="GO" id="GO:0015074">
    <property type="term" value="P:DNA integration"/>
    <property type="evidence" value="ECO:0007669"/>
    <property type="project" value="InterPro"/>
</dbReference>
<feature type="non-terminal residue" evidence="7">
    <location>
        <position position="1"/>
    </location>
</feature>
<dbReference type="InterPro" id="IPR013762">
    <property type="entry name" value="Integrase-like_cat_sf"/>
</dbReference>
<accession>A0AAU9VP82</accession>
<comment type="caution">
    <text evidence="7">The sequence shown here is derived from an EMBL/GenBank/DDBJ whole genome shotgun (WGS) entry which is preliminary data.</text>
</comment>
<keyword evidence="2" id="KW-0597">Phosphoprotein</keyword>
<dbReference type="Pfam" id="PF12012">
    <property type="entry name" value="DUF3504"/>
    <property type="match status" value="1"/>
</dbReference>
<keyword evidence="4" id="KW-0233">DNA recombination</keyword>
<dbReference type="InterPro" id="IPR011010">
    <property type="entry name" value="DNA_brk_join_enz"/>
</dbReference>
<evidence type="ECO:0000259" key="6">
    <source>
        <dbReference type="Pfam" id="PF25561"/>
    </source>
</evidence>
<evidence type="ECO:0000256" key="1">
    <source>
        <dbReference type="ARBA" id="ARBA00022499"/>
    </source>
</evidence>
<organism evidence="7 8">
    <name type="scientific">Pocillopora meandrina</name>
    <dbReference type="NCBI Taxonomy" id="46732"/>
    <lineage>
        <taxon>Eukaryota</taxon>
        <taxon>Metazoa</taxon>
        <taxon>Cnidaria</taxon>
        <taxon>Anthozoa</taxon>
        <taxon>Hexacorallia</taxon>
        <taxon>Scleractinia</taxon>
        <taxon>Astrocoeniina</taxon>
        <taxon>Pocilloporidae</taxon>
        <taxon>Pocillopora</taxon>
    </lineage>
</organism>
<keyword evidence="1" id="KW-1017">Isopeptide bond</keyword>
<dbReference type="InterPro" id="IPR021893">
    <property type="entry name" value="ZMYM2-like_C"/>
</dbReference>
<evidence type="ECO:0000313" key="8">
    <source>
        <dbReference type="Proteomes" id="UP001159428"/>
    </source>
</evidence>
<proteinExistence type="predicted"/>
<dbReference type="AlphaFoldDB" id="A0AAU9VP82"/>
<dbReference type="CDD" id="cd00397">
    <property type="entry name" value="DNA_BRE_C"/>
    <property type="match status" value="1"/>
</dbReference>
<dbReference type="InterPro" id="IPR052787">
    <property type="entry name" value="MAVS"/>
</dbReference>
<dbReference type="Proteomes" id="UP001159428">
    <property type="component" value="Unassembled WGS sequence"/>
</dbReference>